<dbReference type="InterPro" id="IPR001247">
    <property type="entry name" value="ExoRNase_PH_dom1"/>
</dbReference>
<dbReference type="EMBL" id="JAFCIX010000438">
    <property type="protein sequence ID" value="KAH6589942.1"/>
    <property type="molecule type" value="Genomic_DNA"/>
</dbReference>
<organism evidence="9 10">
    <name type="scientific">Batrachochytrium salamandrivorans</name>
    <dbReference type="NCBI Taxonomy" id="1357716"/>
    <lineage>
        <taxon>Eukaryota</taxon>
        <taxon>Fungi</taxon>
        <taxon>Fungi incertae sedis</taxon>
        <taxon>Chytridiomycota</taxon>
        <taxon>Chytridiomycota incertae sedis</taxon>
        <taxon>Chytridiomycetes</taxon>
        <taxon>Rhizophydiales</taxon>
        <taxon>Rhizophydiales incertae sedis</taxon>
        <taxon>Batrachochytrium</taxon>
    </lineage>
</organism>
<dbReference type="Pfam" id="PF01138">
    <property type="entry name" value="RNase_PH"/>
    <property type="match status" value="1"/>
</dbReference>
<dbReference type="Gene3D" id="3.30.230.70">
    <property type="entry name" value="GHMP Kinase, N-terminal domain"/>
    <property type="match status" value="1"/>
</dbReference>
<dbReference type="SUPFAM" id="SSF54211">
    <property type="entry name" value="Ribosomal protein S5 domain 2-like"/>
    <property type="match status" value="1"/>
</dbReference>
<feature type="domain" description="Exoribonuclease phosphorolytic" evidence="8">
    <location>
        <begin position="188"/>
        <end position="254"/>
    </location>
</feature>
<keyword evidence="5" id="KW-0694">RNA-binding</keyword>
<evidence type="ECO:0000256" key="4">
    <source>
        <dbReference type="ARBA" id="ARBA00022490"/>
    </source>
</evidence>
<gene>
    <name evidence="9" type="ORF">BASA50_009645</name>
</gene>
<proteinExistence type="inferred from homology"/>
<evidence type="ECO:0000256" key="2">
    <source>
        <dbReference type="ARBA" id="ARBA00004496"/>
    </source>
</evidence>
<evidence type="ECO:0008006" key="11">
    <source>
        <dbReference type="Google" id="ProtNLM"/>
    </source>
</evidence>
<keyword evidence="6" id="KW-0539">Nucleus</keyword>
<evidence type="ECO:0000256" key="5">
    <source>
        <dbReference type="ARBA" id="ARBA00022884"/>
    </source>
</evidence>
<evidence type="ECO:0000256" key="1">
    <source>
        <dbReference type="ARBA" id="ARBA00004123"/>
    </source>
</evidence>
<keyword evidence="4" id="KW-0963">Cytoplasm</keyword>
<evidence type="ECO:0000256" key="3">
    <source>
        <dbReference type="ARBA" id="ARBA00006678"/>
    </source>
</evidence>
<comment type="caution">
    <text evidence="9">The sequence shown here is derived from an EMBL/GenBank/DDBJ whole genome shotgun (WGS) entry which is preliminary data.</text>
</comment>
<dbReference type="InterPro" id="IPR020568">
    <property type="entry name" value="Ribosomal_Su5_D2-typ_SF"/>
</dbReference>
<dbReference type="Proteomes" id="UP001648503">
    <property type="component" value="Unassembled WGS sequence"/>
</dbReference>
<feature type="domain" description="Exoribonuclease phosphorolytic" evidence="7">
    <location>
        <begin position="31"/>
        <end position="162"/>
    </location>
</feature>
<evidence type="ECO:0000256" key="6">
    <source>
        <dbReference type="ARBA" id="ARBA00023242"/>
    </source>
</evidence>
<dbReference type="CDD" id="cd11368">
    <property type="entry name" value="RNase_PH_RRP45"/>
    <property type="match status" value="1"/>
</dbReference>
<dbReference type="InterPro" id="IPR015847">
    <property type="entry name" value="ExoRNase_PH_dom2"/>
</dbReference>
<accession>A0ABQ8F3L6</accession>
<dbReference type="InterPro" id="IPR033100">
    <property type="entry name" value="Rrp45"/>
</dbReference>
<protein>
    <recommendedName>
        <fullName evidence="11">Exosome complex component RRP45</fullName>
    </recommendedName>
</protein>
<dbReference type="InterPro" id="IPR027408">
    <property type="entry name" value="PNPase/RNase_PH_dom_sf"/>
</dbReference>
<dbReference type="SUPFAM" id="SSF55666">
    <property type="entry name" value="Ribonuclease PH domain 2-like"/>
    <property type="match status" value="1"/>
</dbReference>
<keyword evidence="10" id="KW-1185">Reference proteome</keyword>
<reference evidence="9 10" key="1">
    <citation type="submission" date="2021-02" db="EMBL/GenBank/DDBJ databases">
        <title>Variation within the Batrachochytrium salamandrivorans European outbreak.</title>
        <authorList>
            <person name="Kelly M."/>
            <person name="Pasmans F."/>
            <person name="Shea T.P."/>
            <person name="Munoz J.F."/>
            <person name="Carranza S."/>
            <person name="Cuomo C.A."/>
            <person name="Martel A."/>
        </authorList>
    </citation>
    <scope>NUCLEOTIDE SEQUENCE [LARGE SCALE GENOMIC DNA]</scope>
    <source>
        <strain evidence="9 10">AMFP18/2</strain>
    </source>
</reference>
<dbReference type="PANTHER" id="PTHR11097">
    <property type="entry name" value="EXOSOME COMPLEX EXONUCLEASE RIBOSOMAL RNA PROCESSING PROTEIN"/>
    <property type="match status" value="1"/>
</dbReference>
<evidence type="ECO:0000313" key="10">
    <source>
        <dbReference type="Proteomes" id="UP001648503"/>
    </source>
</evidence>
<dbReference type="PANTHER" id="PTHR11097:SF14">
    <property type="entry name" value="EXOSOME COMPLEX COMPONENT RRP45"/>
    <property type="match status" value="1"/>
</dbReference>
<dbReference type="InterPro" id="IPR050590">
    <property type="entry name" value="Exosome_comp_Rrp42_subfam"/>
</dbReference>
<evidence type="ECO:0000259" key="7">
    <source>
        <dbReference type="Pfam" id="PF01138"/>
    </source>
</evidence>
<name>A0ABQ8F3L6_9FUNG</name>
<dbReference type="Pfam" id="PF03725">
    <property type="entry name" value="RNase_PH_C"/>
    <property type="match status" value="1"/>
</dbReference>
<evidence type="ECO:0000313" key="9">
    <source>
        <dbReference type="EMBL" id="KAH6589942.1"/>
    </source>
</evidence>
<comment type="similarity">
    <text evidence="3">Belongs to the RNase PH family.</text>
</comment>
<evidence type="ECO:0000259" key="8">
    <source>
        <dbReference type="Pfam" id="PF03725"/>
    </source>
</evidence>
<comment type="subcellular location">
    <subcellularLocation>
        <location evidence="2">Cytoplasm</location>
    </subcellularLocation>
    <subcellularLocation>
        <location evidence="1">Nucleus</location>
    </subcellularLocation>
</comment>
<dbReference type="InterPro" id="IPR036345">
    <property type="entry name" value="ExoRNase_PH_dom2_sf"/>
</dbReference>
<sequence>METEPSSNEREFVIKAIQAGIRTDGRTLNTVRNIKISLGPQLGFVQVQLGKTRIMSTVSCEIVRPLAGSPSDGVINFNTEFSPMASPAFGTDRISEDEVLISRMLEKALRRARAVDTEGLCIVAGEKVWAIRVDIRVLDHEGNILDCACIAAMCSLLHFKRPDVTVIGEDVTIHTLEEKNPIGLNIHHIPICVTFAFFNQGECQVIDPSLLEEQVQDGEMTIVINIHREICTLSKAGGTPISPDQVIHCANIAAIKSTEITELIRQAILEDNKKRQVQKDRLLTGVNSLEHTGITRD</sequence>